<feature type="transmembrane region" description="Helical" evidence="2">
    <location>
        <begin position="12"/>
        <end position="36"/>
    </location>
</feature>
<keyword evidence="2" id="KW-0812">Transmembrane</keyword>
<evidence type="ECO:0000256" key="2">
    <source>
        <dbReference type="SAM" id="Phobius"/>
    </source>
</evidence>
<evidence type="ECO:0000313" key="4">
    <source>
        <dbReference type="EMBL" id="KAB8795948.1"/>
    </source>
</evidence>
<comment type="caution">
    <text evidence="3">The sequence shown here is derived from an EMBL/GenBank/DDBJ whole genome shotgun (WGS) entry which is preliminary data.</text>
</comment>
<name>A0A5N6L546_9ROSI</name>
<dbReference type="PANTHER" id="PTHR34964:SF1">
    <property type="entry name" value="MEMBRANE LIPOPROTEIN"/>
    <property type="match status" value="1"/>
</dbReference>
<gene>
    <name evidence="3" type="ORF">FH972_026697</name>
    <name evidence="4" type="ORF">FH972_026698</name>
</gene>
<proteinExistence type="predicted"/>
<accession>A0A5N6L546</accession>
<dbReference type="EMBL" id="VIBQ01000106">
    <property type="protein sequence ID" value="KAB8795947.1"/>
    <property type="molecule type" value="Genomic_DNA"/>
</dbReference>
<evidence type="ECO:0000313" key="5">
    <source>
        <dbReference type="Proteomes" id="UP000327013"/>
    </source>
</evidence>
<keyword evidence="2" id="KW-1133">Transmembrane helix</keyword>
<feature type="region of interest" description="Disordered" evidence="1">
    <location>
        <begin position="147"/>
        <end position="192"/>
    </location>
</feature>
<dbReference type="Proteomes" id="UP000327013">
    <property type="component" value="Unassembled WGS sequence"/>
</dbReference>
<feature type="compositionally biased region" description="Low complexity" evidence="1">
    <location>
        <begin position="166"/>
        <end position="176"/>
    </location>
</feature>
<protein>
    <submittedName>
        <fullName evidence="3">Uncharacterized protein</fullName>
    </submittedName>
</protein>
<evidence type="ECO:0000313" key="3">
    <source>
        <dbReference type="EMBL" id="KAB8795947.1"/>
    </source>
</evidence>
<evidence type="ECO:0000256" key="1">
    <source>
        <dbReference type="SAM" id="MobiDB-lite"/>
    </source>
</evidence>
<dbReference type="EMBL" id="VIBQ01000106">
    <property type="protein sequence ID" value="KAB8795948.1"/>
    <property type="molecule type" value="Genomic_DNA"/>
</dbReference>
<keyword evidence="2" id="KW-0472">Membrane</keyword>
<dbReference type="AlphaFoldDB" id="A0A5N6L546"/>
<feature type="transmembrane region" description="Helical" evidence="2">
    <location>
        <begin position="42"/>
        <end position="63"/>
    </location>
</feature>
<sequence length="192" mass="20264">MVAPDPSAGGTFIWVISTVLFLSLAAGGGCLVLYIIQPDSHYASWLPFVGVALVCLPWLFWMLTCLYRVISRTCGVRVAAGGGGGGRGGGGSGAFDQGGSARANVVNNNNNATAAVAHVEAPPRIVETLPVRSPESEARRRAQFEAILELDEEDEEEVKDKKKSRSSSNHSSTDLSMASHESEMPLALSMAS</sequence>
<feature type="compositionally biased region" description="Acidic residues" evidence="1">
    <location>
        <begin position="148"/>
        <end position="157"/>
    </location>
</feature>
<organism evidence="3 5">
    <name type="scientific">Carpinus fangiana</name>
    <dbReference type="NCBI Taxonomy" id="176857"/>
    <lineage>
        <taxon>Eukaryota</taxon>
        <taxon>Viridiplantae</taxon>
        <taxon>Streptophyta</taxon>
        <taxon>Embryophyta</taxon>
        <taxon>Tracheophyta</taxon>
        <taxon>Spermatophyta</taxon>
        <taxon>Magnoliopsida</taxon>
        <taxon>eudicotyledons</taxon>
        <taxon>Gunneridae</taxon>
        <taxon>Pentapetalae</taxon>
        <taxon>rosids</taxon>
        <taxon>fabids</taxon>
        <taxon>Fagales</taxon>
        <taxon>Betulaceae</taxon>
        <taxon>Carpinus</taxon>
    </lineage>
</organism>
<reference evidence="3 5" key="1">
    <citation type="submission" date="2019-06" db="EMBL/GenBank/DDBJ databases">
        <title>A chromosomal-level reference genome of Carpinus fangiana (Coryloideae, Betulaceae).</title>
        <authorList>
            <person name="Yang X."/>
            <person name="Wang Z."/>
            <person name="Zhang L."/>
            <person name="Hao G."/>
            <person name="Liu J."/>
            <person name="Yang Y."/>
        </authorList>
    </citation>
    <scope>NUCLEOTIDE SEQUENCE [LARGE SCALE GENOMIC DNA]</scope>
    <source>
        <strain evidence="3">Cfa_2016G</strain>
        <tissue evidence="3">Leaf</tissue>
    </source>
</reference>
<dbReference type="OrthoDB" id="784693at2759"/>
<dbReference type="PANTHER" id="PTHR34964">
    <property type="entry name" value="MEMBRANE LIPOPROTEIN-RELATED"/>
    <property type="match status" value="1"/>
</dbReference>
<keyword evidence="5" id="KW-1185">Reference proteome</keyword>